<feature type="compositionally biased region" description="Polar residues" evidence="1">
    <location>
        <begin position="154"/>
        <end position="179"/>
    </location>
</feature>
<protein>
    <submittedName>
        <fullName evidence="3">DoxX family protein</fullName>
    </submittedName>
</protein>
<keyword evidence="4" id="KW-1185">Reference proteome</keyword>
<evidence type="ECO:0000313" key="4">
    <source>
        <dbReference type="Proteomes" id="UP001200110"/>
    </source>
</evidence>
<feature type="transmembrane region" description="Helical" evidence="2">
    <location>
        <begin position="311"/>
        <end position="331"/>
    </location>
</feature>
<dbReference type="RefSeq" id="WP_236998878.1">
    <property type="nucleotide sequence ID" value="NZ_JAKKOR010000011.1"/>
</dbReference>
<feature type="region of interest" description="Disordered" evidence="1">
    <location>
        <begin position="1"/>
        <end position="276"/>
    </location>
</feature>
<feature type="compositionally biased region" description="Low complexity" evidence="1">
    <location>
        <begin position="249"/>
        <end position="265"/>
    </location>
</feature>
<feature type="compositionally biased region" description="Basic and acidic residues" evidence="1">
    <location>
        <begin position="224"/>
        <end position="234"/>
    </location>
</feature>
<proteinExistence type="predicted"/>
<organism evidence="3 4">
    <name type="scientific">Gordonia liuliyuniae</name>
    <dbReference type="NCBI Taxonomy" id="2911517"/>
    <lineage>
        <taxon>Bacteria</taxon>
        <taxon>Bacillati</taxon>
        <taxon>Actinomycetota</taxon>
        <taxon>Actinomycetes</taxon>
        <taxon>Mycobacteriales</taxon>
        <taxon>Gordoniaceae</taxon>
        <taxon>Gordonia</taxon>
    </lineage>
</organism>
<evidence type="ECO:0000313" key="3">
    <source>
        <dbReference type="EMBL" id="MCF8589642.1"/>
    </source>
</evidence>
<keyword evidence="2" id="KW-1133">Transmembrane helix</keyword>
<keyword evidence="2" id="KW-0812">Transmembrane</keyword>
<reference evidence="3 4" key="1">
    <citation type="submission" date="2022-01" db="EMBL/GenBank/DDBJ databases">
        <authorList>
            <person name="Huang Y."/>
        </authorList>
    </citation>
    <scope>NUCLEOTIDE SEQUENCE [LARGE SCALE GENOMIC DNA]</scope>
    <source>
        <strain evidence="3 4">HY366</strain>
    </source>
</reference>
<sequence>MADESEPESKPITVSELIARSENDEAFPRSESMSVRRAGRDDEQANTTTSSGMPAYRTAKQADADATRPPRVVGASGMPSYSPTTDPEPEPEANAVTGIIPVVSDDPDADTGTLRAVRDDDFIDDDLPPMEYRSVAADTTSTMQVRTDDGPSPFEQTASIPVVSGTNTSQAGVSETAALTDSDGGPEPDTRTDPDSDADLDLDADIESDDDEPEPTGWAARRAARAERKAERKTAGRKTAGRKAEDAKAAVATSDAADTDTSAATADEETRAADEAEPSPVLGWLAFAGELVLGLAVGAGLFWGFTELWKSYVYLALVLAVVVIFAVVTFAHVLRKRDLPTTLLALGVGMVVTIGPLVLLAAQP</sequence>
<gene>
    <name evidence="3" type="ORF">L5G33_14355</name>
</gene>
<evidence type="ECO:0000256" key="1">
    <source>
        <dbReference type="SAM" id="MobiDB-lite"/>
    </source>
</evidence>
<dbReference type="EMBL" id="JAKKOR010000011">
    <property type="protein sequence ID" value="MCF8589642.1"/>
    <property type="molecule type" value="Genomic_DNA"/>
</dbReference>
<accession>A0ABS9IVQ3</accession>
<feature type="compositionally biased region" description="Acidic residues" evidence="1">
    <location>
        <begin position="195"/>
        <end position="214"/>
    </location>
</feature>
<keyword evidence="2" id="KW-0472">Membrane</keyword>
<feature type="compositionally biased region" description="Basic and acidic residues" evidence="1">
    <location>
        <begin position="19"/>
        <end position="28"/>
    </location>
</feature>
<evidence type="ECO:0000256" key="2">
    <source>
        <dbReference type="SAM" id="Phobius"/>
    </source>
</evidence>
<feature type="transmembrane region" description="Helical" evidence="2">
    <location>
        <begin position="281"/>
        <end position="305"/>
    </location>
</feature>
<name>A0ABS9IVQ3_9ACTN</name>
<dbReference type="Proteomes" id="UP001200110">
    <property type="component" value="Unassembled WGS sequence"/>
</dbReference>
<feature type="transmembrane region" description="Helical" evidence="2">
    <location>
        <begin position="343"/>
        <end position="362"/>
    </location>
</feature>
<comment type="caution">
    <text evidence="3">The sequence shown here is derived from an EMBL/GenBank/DDBJ whole genome shotgun (WGS) entry which is preliminary data.</text>
</comment>